<evidence type="ECO:0000313" key="2">
    <source>
        <dbReference type="Proteomes" id="UP000054558"/>
    </source>
</evidence>
<reference evidence="1 2" key="1">
    <citation type="journal article" date="2014" name="Nat. Commun.">
        <title>Klebsormidium flaccidum genome reveals primary factors for plant terrestrial adaptation.</title>
        <authorList>
            <person name="Hori K."/>
            <person name="Maruyama F."/>
            <person name="Fujisawa T."/>
            <person name="Togashi T."/>
            <person name="Yamamoto N."/>
            <person name="Seo M."/>
            <person name="Sato S."/>
            <person name="Yamada T."/>
            <person name="Mori H."/>
            <person name="Tajima N."/>
            <person name="Moriyama T."/>
            <person name="Ikeuchi M."/>
            <person name="Watanabe M."/>
            <person name="Wada H."/>
            <person name="Kobayashi K."/>
            <person name="Saito M."/>
            <person name="Masuda T."/>
            <person name="Sasaki-Sekimoto Y."/>
            <person name="Mashiguchi K."/>
            <person name="Awai K."/>
            <person name="Shimojima M."/>
            <person name="Masuda S."/>
            <person name="Iwai M."/>
            <person name="Nobusawa T."/>
            <person name="Narise T."/>
            <person name="Kondo S."/>
            <person name="Saito H."/>
            <person name="Sato R."/>
            <person name="Murakawa M."/>
            <person name="Ihara Y."/>
            <person name="Oshima-Yamada Y."/>
            <person name="Ohtaka K."/>
            <person name="Satoh M."/>
            <person name="Sonobe K."/>
            <person name="Ishii M."/>
            <person name="Ohtani R."/>
            <person name="Kanamori-Sato M."/>
            <person name="Honoki R."/>
            <person name="Miyazaki D."/>
            <person name="Mochizuki H."/>
            <person name="Umetsu J."/>
            <person name="Higashi K."/>
            <person name="Shibata D."/>
            <person name="Kamiya Y."/>
            <person name="Sato N."/>
            <person name="Nakamura Y."/>
            <person name="Tabata S."/>
            <person name="Ida S."/>
            <person name="Kurokawa K."/>
            <person name="Ohta H."/>
        </authorList>
    </citation>
    <scope>NUCLEOTIDE SEQUENCE [LARGE SCALE GENOMIC DNA]</scope>
    <source>
        <strain evidence="1 2">NIES-2285</strain>
    </source>
</reference>
<name>A0A1Y1HZB7_KLENI</name>
<evidence type="ECO:0000313" key="1">
    <source>
        <dbReference type="EMBL" id="GAQ81877.1"/>
    </source>
</evidence>
<accession>A0A1Y1HZB7</accession>
<sequence>MNRQSEDHLREAIHFLQAGQPGQEERAEVVREQICDVLVKLAKIPPVAQRVLVLVEEELAAVAHILLERDVLQDAAVAEAYEASFSMLNVADSIVMNLSRSWTETAAKSDEITWSPQGECCD</sequence>
<protein>
    <submittedName>
        <fullName evidence="1">Uncharacterized protein</fullName>
    </submittedName>
</protein>
<gene>
    <name evidence="1" type="ORF">KFL_000930230</name>
</gene>
<dbReference type="EMBL" id="DF237042">
    <property type="protein sequence ID" value="GAQ81877.1"/>
    <property type="molecule type" value="Genomic_DNA"/>
</dbReference>
<dbReference type="AlphaFoldDB" id="A0A1Y1HZB7"/>
<proteinExistence type="predicted"/>
<organism evidence="1 2">
    <name type="scientific">Klebsormidium nitens</name>
    <name type="common">Green alga</name>
    <name type="synonym">Ulothrix nitens</name>
    <dbReference type="NCBI Taxonomy" id="105231"/>
    <lineage>
        <taxon>Eukaryota</taxon>
        <taxon>Viridiplantae</taxon>
        <taxon>Streptophyta</taxon>
        <taxon>Klebsormidiophyceae</taxon>
        <taxon>Klebsormidiales</taxon>
        <taxon>Klebsormidiaceae</taxon>
        <taxon>Klebsormidium</taxon>
    </lineage>
</organism>
<dbReference type="Proteomes" id="UP000054558">
    <property type="component" value="Unassembled WGS sequence"/>
</dbReference>
<keyword evidence="2" id="KW-1185">Reference proteome</keyword>